<dbReference type="InterPro" id="IPR015797">
    <property type="entry name" value="NUDIX_hydrolase-like_dom_sf"/>
</dbReference>
<dbReference type="PROSITE" id="PS00893">
    <property type="entry name" value="NUDIX_BOX"/>
    <property type="match status" value="1"/>
</dbReference>
<dbReference type="SUPFAM" id="SSF55811">
    <property type="entry name" value="Nudix"/>
    <property type="match status" value="1"/>
</dbReference>
<dbReference type="PRINTS" id="PR00502">
    <property type="entry name" value="NUDIXFAMILY"/>
</dbReference>
<evidence type="ECO:0000313" key="5">
    <source>
        <dbReference type="Proteomes" id="UP001597079"/>
    </source>
</evidence>
<dbReference type="InterPro" id="IPR020084">
    <property type="entry name" value="NUDIX_hydrolase_CS"/>
</dbReference>
<dbReference type="EMBL" id="JBHUCX010000092">
    <property type="protein sequence ID" value="MFD1677506.1"/>
    <property type="molecule type" value="Genomic_DNA"/>
</dbReference>
<proteinExistence type="inferred from homology"/>
<feature type="domain" description="Nudix hydrolase" evidence="3">
    <location>
        <begin position="25"/>
        <end position="160"/>
    </location>
</feature>
<comment type="similarity">
    <text evidence="2">Belongs to the Nudix hydrolase family.</text>
</comment>
<comment type="caution">
    <text evidence="4">The sequence shown here is derived from an EMBL/GenBank/DDBJ whole genome shotgun (WGS) entry which is preliminary data.</text>
</comment>
<evidence type="ECO:0000256" key="1">
    <source>
        <dbReference type="ARBA" id="ARBA00022801"/>
    </source>
</evidence>
<protein>
    <submittedName>
        <fullName evidence="4">NUDIX domain-containing protein</fullName>
    </submittedName>
</protein>
<accession>A0ABW4JMF0</accession>
<sequence>MADSQSHVVWQSASGYHENAEKRNPTPHSVLVFPILDHHLVFVRHPFRGWEVPGGKVESHESPEQAVRREAWEESGLILTAPLQWIAEYQIQTTGGPRAKWIYIAHVYDIKSRPPASEMIDVQLFRPVISPSEARRRSDISPVLQDDIYALVWPNVCSAL</sequence>
<keyword evidence="5" id="KW-1185">Reference proteome</keyword>
<dbReference type="RefSeq" id="WP_377945396.1">
    <property type="nucleotide sequence ID" value="NZ_JBHUCX010000092.1"/>
</dbReference>
<evidence type="ECO:0000259" key="3">
    <source>
        <dbReference type="PROSITE" id="PS51462"/>
    </source>
</evidence>
<dbReference type="PROSITE" id="PS51462">
    <property type="entry name" value="NUDIX"/>
    <property type="match status" value="1"/>
</dbReference>
<evidence type="ECO:0000313" key="4">
    <source>
        <dbReference type="EMBL" id="MFD1677506.1"/>
    </source>
</evidence>
<gene>
    <name evidence="4" type="ORF">ACFSB2_22865</name>
</gene>
<keyword evidence="1 2" id="KW-0378">Hydrolase</keyword>
<reference evidence="5" key="1">
    <citation type="journal article" date="2019" name="Int. J. Syst. Evol. Microbiol.">
        <title>The Global Catalogue of Microorganisms (GCM) 10K type strain sequencing project: providing services to taxonomists for standard genome sequencing and annotation.</title>
        <authorList>
            <consortium name="The Broad Institute Genomics Platform"/>
            <consortium name="The Broad Institute Genome Sequencing Center for Infectious Disease"/>
            <person name="Wu L."/>
            <person name="Ma J."/>
        </authorList>
    </citation>
    <scope>NUCLEOTIDE SEQUENCE [LARGE SCALE GENOMIC DNA]</scope>
    <source>
        <strain evidence="5">CGMCC 1.12286</strain>
    </source>
</reference>
<organism evidence="4 5">
    <name type="scientific">Alicyclobacillus fodiniaquatilis</name>
    <dbReference type="NCBI Taxonomy" id="1661150"/>
    <lineage>
        <taxon>Bacteria</taxon>
        <taxon>Bacillati</taxon>
        <taxon>Bacillota</taxon>
        <taxon>Bacilli</taxon>
        <taxon>Bacillales</taxon>
        <taxon>Alicyclobacillaceae</taxon>
        <taxon>Alicyclobacillus</taxon>
    </lineage>
</organism>
<dbReference type="InterPro" id="IPR020476">
    <property type="entry name" value="Nudix_hydrolase"/>
</dbReference>
<dbReference type="InterPro" id="IPR000086">
    <property type="entry name" value="NUDIX_hydrolase_dom"/>
</dbReference>
<evidence type="ECO:0000256" key="2">
    <source>
        <dbReference type="RuleBase" id="RU003476"/>
    </source>
</evidence>
<dbReference type="Pfam" id="PF00293">
    <property type="entry name" value="NUDIX"/>
    <property type="match status" value="1"/>
</dbReference>
<name>A0ABW4JMF0_9BACL</name>
<dbReference type="Proteomes" id="UP001597079">
    <property type="component" value="Unassembled WGS sequence"/>
</dbReference>
<dbReference type="Gene3D" id="3.90.79.10">
    <property type="entry name" value="Nucleoside Triphosphate Pyrophosphohydrolase"/>
    <property type="match status" value="1"/>
</dbReference>